<feature type="chain" id="PRO_5002173047" evidence="5">
    <location>
        <begin position="32"/>
        <end position="582"/>
    </location>
</feature>
<keyword evidence="8" id="KW-1185">Reference proteome</keyword>
<keyword evidence="3" id="KW-0378">Hydrolase</keyword>
<evidence type="ECO:0000259" key="6">
    <source>
        <dbReference type="SMART" id="SM00642"/>
    </source>
</evidence>
<dbReference type="FunFam" id="3.20.20.80:FF:000064">
    <property type="entry name" value="Oligo-1,6-glucosidase"/>
    <property type="match status" value="1"/>
</dbReference>
<dbReference type="HOGENOM" id="CLU_006462_1_2_6"/>
<dbReference type="Gene3D" id="3.90.400.10">
    <property type="entry name" value="Oligo-1,6-glucosidase, Domain 2"/>
    <property type="match status" value="1"/>
</dbReference>
<comment type="similarity">
    <text evidence="1">Belongs to the glycosyl hydrolase 13 family.</text>
</comment>
<accession>A0A0C4WU81</accession>
<proteinExistence type="inferred from homology"/>
<gene>
    <name evidence="7" type="ORF">Achr_39840</name>
</gene>
<dbReference type="Pfam" id="PF23915">
    <property type="entry name" value="SusG_C"/>
    <property type="match status" value="1"/>
</dbReference>
<evidence type="ECO:0000313" key="8">
    <source>
        <dbReference type="Proteomes" id="UP000068210"/>
    </source>
</evidence>
<dbReference type="STRING" id="1328314.Achr_39840"/>
<dbReference type="Proteomes" id="UP000068210">
    <property type="component" value="Chromosome"/>
</dbReference>
<dbReference type="GO" id="GO:0009313">
    <property type="term" value="P:oligosaccharide catabolic process"/>
    <property type="evidence" value="ECO:0007669"/>
    <property type="project" value="TreeGrafter"/>
</dbReference>
<dbReference type="AlphaFoldDB" id="A0A0C4WU81"/>
<dbReference type="EMBL" id="CP010415">
    <property type="protein sequence ID" value="AJE23370.1"/>
    <property type="molecule type" value="Genomic_DNA"/>
</dbReference>
<organism evidence="7 8">
    <name type="scientific">Azotobacter chroococcum NCIMB 8003</name>
    <dbReference type="NCBI Taxonomy" id="1328314"/>
    <lineage>
        <taxon>Bacteria</taxon>
        <taxon>Pseudomonadati</taxon>
        <taxon>Pseudomonadota</taxon>
        <taxon>Gammaproteobacteria</taxon>
        <taxon>Pseudomonadales</taxon>
        <taxon>Pseudomonadaceae</taxon>
        <taxon>Azotobacter</taxon>
    </lineage>
</organism>
<dbReference type="PROSITE" id="PS51318">
    <property type="entry name" value="TAT"/>
    <property type="match status" value="1"/>
</dbReference>
<dbReference type="InterPro" id="IPR019546">
    <property type="entry name" value="TAT_signal_bac_arc"/>
</dbReference>
<dbReference type="SUPFAM" id="SSF51011">
    <property type="entry name" value="Glycosyl hydrolase domain"/>
    <property type="match status" value="1"/>
</dbReference>
<sequence>MYSRRNFLKTAAITTAGLFLQGGLYTTSAQAAQAGPEWWRNAVIYQIYPRSFADANGDGTGDLAGIIGKLDYLQTLGINVIWLSPVFRSPMDDNGYDISDYCDIAPEFGTLAEMEMLIAEAARRDIRILMDLVVNHTSDEHPWFIEARKSRDNPYRDYYIWRAPRTDGSAPDEQRSNFGGSAWEFDATTGEYYFHLFSKRQPDLNWANPQVQQEVHRMMNWWLDKGIGGFRMDVIDLIGKDVDRGITSNGPRLHPLLQEMNAATFGARDVLTVGETWSATPEIAKLYSEPARRELSMVFQFEHITLTWDPQDGKWTPRAFDLREFKGVIGKWQKVLADIGWNSLFWNNHDLPRAVSKYGDPGRYRIESAKMLATALHFLKGTPYIYQGEEIGMTNVRFESVEDYQDAESLGLYRERIAAGVSHEAMMEGIYANSRGNARTPMHWDASEHAGFSHGKPWMKINPNYREINVAAALDDPGSIFHHYRTLIRLRKEYPVIVYGDYRPLLDAHPQVFAYERQLGDQRIVVINNFSGQLVELELPADLRDLAGESLVSNYGPRNVLGRHLTLQPYESFAIALGTPAA</sequence>
<dbReference type="InterPro" id="IPR006311">
    <property type="entry name" value="TAT_signal"/>
</dbReference>
<evidence type="ECO:0000256" key="3">
    <source>
        <dbReference type="ARBA" id="ARBA00022801"/>
    </source>
</evidence>
<feature type="domain" description="Glycosyl hydrolase family 13 catalytic" evidence="6">
    <location>
        <begin position="46"/>
        <end position="439"/>
    </location>
</feature>
<reference evidence="7 8" key="1">
    <citation type="journal article" date="2015" name="PLoS ONE">
        <title>Azotobacter Genomes: The Genome of Azotobacter chroococcum NCIMB 8003 (ATCC 4412).</title>
        <authorList>
            <person name="Robson R.L."/>
            <person name="Jones R."/>
            <person name="Robson R.M."/>
            <person name="Schwartz A."/>
            <person name="Richardson T.H."/>
        </authorList>
    </citation>
    <scope>NUCLEOTIDE SEQUENCE [LARGE SCALE GENOMIC DNA]</scope>
    <source>
        <strain evidence="7 8">NCIMB 8003</strain>
    </source>
</reference>
<dbReference type="PANTHER" id="PTHR10357">
    <property type="entry name" value="ALPHA-AMYLASE FAMILY MEMBER"/>
    <property type="match status" value="1"/>
</dbReference>
<dbReference type="InterPro" id="IPR017853">
    <property type="entry name" value="GH"/>
</dbReference>
<evidence type="ECO:0000256" key="5">
    <source>
        <dbReference type="SAM" id="SignalP"/>
    </source>
</evidence>
<evidence type="ECO:0000256" key="1">
    <source>
        <dbReference type="ARBA" id="ARBA00008061"/>
    </source>
</evidence>
<dbReference type="InterPro" id="IPR056300">
    <property type="entry name" value="SusG-like_C"/>
</dbReference>
<evidence type="ECO:0000313" key="7">
    <source>
        <dbReference type="EMBL" id="AJE23370.1"/>
    </source>
</evidence>
<dbReference type="PANTHER" id="PTHR10357:SF179">
    <property type="entry name" value="NEUTRAL AND BASIC AMINO ACID TRANSPORT PROTEIN RBAT"/>
    <property type="match status" value="1"/>
</dbReference>
<dbReference type="Gene3D" id="3.20.20.80">
    <property type="entry name" value="Glycosidases"/>
    <property type="match status" value="1"/>
</dbReference>
<dbReference type="FunFam" id="2.60.40.1180:FF:000007">
    <property type="entry name" value="Sucrose isomerase"/>
    <property type="match status" value="1"/>
</dbReference>
<dbReference type="NCBIfam" id="TIGR01409">
    <property type="entry name" value="TAT_signal_seq"/>
    <property type="match status" value="1"/>
</dbReference>
<dbReference type="RefSeq" id="WP_082045529.1">
    <property type="nucleotide sequence ID" value="NZ_CP010415.1"/>
</dbReference>
<dbReference type="FunFam" id="3.90.400.10:FF:000002">
    <property type="entry name" value="Sucrose isomerase"/>
    <property type="match status" value="1"/>
</dbReference>
<dbReference type="InterPro" id="IPR045857">
    <property type="entry name" value="O16G_dom_2"/>
</dbReference>
<dbReference type="Gene3D" id="2.60.40.1180">
    <property type="entry name" value="Golgi alpha-mannosidase II"/>
    <property type="match status" value="1"/>
</dbReference>
<dbReference type="NCBIfam" id="NF008183">
    <property type="entry name" value="PRK10933.1"/>
    <property type="match status" value="1"/>
</dbReference>
<evidence type="ECO:0000256" key="4">
    <source>
        <dbReference type="ARBA" id="ARBA00023295"/>
    </source>
</evidence>
<keyword evidence="4 7" id="KW-0326">Glycosidase</keyword>
<dbReference type="KEGG" id="acx:Achr_39840"/>
<dbReference type="InterPro" id="IPR006047">
    <property type="entry name" value="GH13_cat_dom"/>
</dbReference>
<dbReference type="CDD" id="cd11333">
    <property type="entry name" value="AmyAc_SI_OligoGlu_DGase"/>
    <property type="match status" value="1"/>
</dbReference>
<dbReference type="SUPFAM" id="SSF51445">
    <property type="entry name" value="(Trans)glycosidases"/>
    <property type="match status" value="1"/>
</dbReference>
<evidence type="ECO:0000256" key="2">
    <source>
        <dbReference type="ARBA" id="ARBA00022729"/>
    </source>
</evidence>
<protein>
    <submittedName>
        <fullName evidence="7">(Trans)glycosidase</fullName>
    </submittedName>
</protein>
<dbReference type="InterPro" id="IPR013780">
    <property type="entry name" value="Glyco_hydro_b"/>
</dbReference>
<keyword evidence="2 5" id="KW-0732">Signal</keyword>
<feature type="signal peptide" evidence="5">
    <location>
        <begin position="1"/>
        <end position="31"/>
    </location>
</feature>
<dbReference type="GO" id="GO:0004556">
    <property type="term" value="F:alpha-amylase activity"/>
    <property type="evidence" value="ECO:0007669"/>
    <property type="project" value="TreeGrafter"/>
</dbReference>
<dbReference type="SMART" id="SM00642">
    <property type="entry name" value="Aamy"/>
    <property type="match status" value="1"/>
</dbReference>
<dbReference type="Pfam" id="PF00128">
    <property type="entry name" value="Alpha-amylase"/>
    <property type="match status" value="1"/>
</dbReference>
<name>A0A0C4WU81_9GAMM</name>